<evidence type="ECO:0000313" key="1">
    <source>
        <dbReference type="EMBL" id="KAJ2791176.1"/>
    </source>
</evidence>
<keyword evidence="2" id="KW-1185">Reference proteome</keyword>
<reference evidence="1" key="1">
    <citation type="submission" date="2022-07" db="EMBL/GenBank/DDBJ databases">
        <title>Phylogenomic reconstructions and comparative analyses of Kickxellomycotina fungi.</title>
        <authorList>
            <person name="Reynolds N.K."/>
            <person name="Stajich J.E."/>
            <person name="Barry K."/>
            <person name="Grigoriev I.V."/>
            <person name="Crous P."/>
            <person name="Smith M.E."/>
        </authorList>
    </citation>
    <scope>NUCLEOTIDE SEQUENCE</scope>
    <source>
        <strain evidence="1">BCRC 34191</strain>
    </source>
</reference>
<organism evidence="1 2">
    <name type="scientific">Coemansia linderi</name>
    <dbReference type="NCBI Taxonomy" id="2663919"/>
    <lineage>
        <taxon>Eukaryota</taxon>
        <taxon>Fungi</taxon>
        <taxon>Fungi incertae sedis</taxon>
        <taxon>Zoopagomycota</taxon>
        <taxon>Kickxellomycotina</taxon>
        <taxon>Kickxellomycetes</taxon>
        <taxon>Kickxellales</taxon>
        <taxon>Kickxellaceae</taxon>
        <taxon>Coemansia</taxon>
    </lineage>
</organism>
<proteinExistence type="predicted"/>
<dbReference type="Proteomes" id="UP001140066">
    <property type="component" value="Unassembled WGS sequence"/>
</dbReference>
<sequence>MASTVAERYFAATLHIVFSEIAYYRYLFPDSFFKIVNYENVSVHALIRGKSIESDQLLASVDGACDAMAHECLQTFVIGLSIHPTKHTFIRELYAFQLGYGADYKLLGTRSKSGKTTELFLRRLAALLRQMEALALPILMSMRMALTDSVPPGYTPPGFQSFMAKDVEDYTIYPNLWKARFKLRH</sequence>
<accession>A0ACC1KJW2</accession>
<dbReference type="EMBL" id="JANBUK010000190">
    <property type="protein sequence ID" value="KAJ2791176.1"/>
    <property type="molecule type" value="Genomic_DNA"/>
</dbReference>
<gene>
    <name evidence="1" type="ORF">GGI18_001323</name>
</gene>
<protein>
    <submittedName>
        <fullName evidence="1">Uncharacterized protein</fullName>
    </submittedName>
</protein>
<comment type="caution">
    <text evidence="1">The sequence shown here is derived from an EMBL/GenBank/DDBJ whole genome shotgun (WGS) entry which is preliminary data.</text>
</comment>
<evidence type="ECO:0000313" key="2">
    <source>
        <dbReference type="Proteomes" id="UP001140066"/>
    </source>
</evidence>
<name>A0ACC1KJW2_9FUNG</name>